<dbReference type="InterPro" id="IPR007197">
    <property type="entry name" value="rSAM"/>
</dbReference>
<comment type="similarity">
    <text evidence="1">Belongs to the anaerobic coproporphyrinogen-III oxidase family. HemW subfamily.</text>
</comment>
<dbReference type="PANTHER" id="PTHR13932:SF5">
    <property type="entry name" value="RADICAL S-ADENOSYL METHIONINE DOMAIN-CONTAINING PROTEIN 1, MITOCHONDRIAL"/>
    <property type="match status" value="1"/>
</dbReference>
<dbReference type="Gene3D" id="3.20.20.70">
    <property type="entry name" value="Aldolase class I"/>
    <property type="match status" value="1"/>
</dbReference>
<evidence type="ECO:0000256" key="5">
    <source>
        <dbReference type="ARBA" id="ARBA00022723"/>
    </source>
</evidence>
<name>A0ABW1ZJX5_9DEIO</name>
<dbReference type="PANTHER" id="PTHR13932">
    <property type="entry name" value="COPROPORPHYRINIGEN III OXIDASE"/>
    <property type="match status" value="1"/>
</dbReference>
<protein>
    <recommendedName>
        <fullName evidence="2 9">Heme chaperone HemW</fullName>
    </recommendedName>
</protein>
<dbReference type="Pfam" id="PF04055">
    <property type="entry name" value="Radical_SAM"/>
    <property type="match status" value="1"/>
</dbReference>
<dbReference type="InterPro" id="IPR004559">
    <property type="entry name" value="HemW-like"/>
</dbReference>
<dbReference type="InterPro" id="IPR006638">
    <property type="entry name" value="Elp3/MiaA/NifB-like_rSAM"/>
</dbReference>
<dbReference type="NCBIfam" id="TIGR00539">
    <property type="entry name" value="hemN_rel"/>
    <property type="match status" value="1"/>
</dbReference>
<keyword evidence="8 9" id="KW-0143">Chaperone</keyword>
<reference evidence="12" key="1">
    <citation type="journal article" date="2019" name="Int. J. Syst. Evol. Microbiol.">
        <title>The Global Catalogue of Microorganisms (GCM) 10K type strain sequencing project: providing services to taxonomists for standard genome sequencing and annotation.</title>
        <authorList>
            <consortium name="The Broad Institute Genomics Platform"/>
            <consortium name="The Broad Institute Genome Sequencing Center for Infectious Disease"/>
            <person name="Wu L."/>
            <person name="Ma J."/>
        </authorList>
    </citation>
    <scope>NUCLEOTIDE SEQUENCE [LARGE SCALE GENOMIC DNA]</scope>
    <source>
        <strain evidence="12">CCUG 63830</strain>
    </source>
</reference>
<dbReference type="SMART" id="SM00729">
    <property type="entry name" value="Elp3"/>
    <property type="match status" value="1"/>
</dbReference>
<comment type="function">
    <text evidence="9">Probably acts as a heme chaperone, transferring heme to an unknown acceptor. Binds one molecule of heme per monomer, possibly covalently. Binds 1 [4Fe-4S] cluster. The cluster is coordinated with 3 cysteines and an exchangeable S-adenosyl-L-methionine.</text>
</comment>
<keyword evidence="4 9" id="KW-0949">S-adenosyl-L-methionine</keyword>
<keyword evidence="6 9" id="KW-0408">Iron</keyword>
<evidence type="ECO:0000256" key="3">
    <source>
        <dbReference type="ARBA" id="ARBA00022617"/>
    </source>
</evidence>
<dbReference type="PROSITE" id="PS51918">
    <property type="entry name" value="RADICAL_SAM"/>
    <property type="match status" value="1"/>
</dbReference>
<dbReference type="SFLD" id="SFLDS00029">
    <property type="entry name" value="Radical_SAM"/>
    <property type="match status" value="1"/>
</dbReference>
<dbReference type="InterPro" id="IPR010723">
    <property type="entry name" value="HemN_C"/>
</dbReference>
<sequence length="446" mass="49136">MSSPGTSPAHSGPSRLDPVVRHLYVHVPFCPTICPYCDFHVLTRRAGLVERYLARLDEEAAQLAQTYAVDLDTVYLGGGTPSFLRDDELQALVSSVQTRLGWGRRENTLEVNPGTVSPARAAHWQTLGFDRASVGVQSLHDPTLTFLGRQHTAAQAADAVRTLVARGLRVSGDLITAVPGQPLDDDIHGLLALGVGHVSAYTLTIEPGTEFARRGVTVHEDDERRGFERTEALLTAAGFTRYEISNYARPGQESQHNLAYWHGRTYLGLGPGGRGTIRLCRVVMVDGRWLMERARMADGRWPMAKGRTRRRRALHYPRPTPHFPLPTSHFLHPTPLTFRRTNPHLHEWLTGEAGEAEAIFPHDYVTDALFMGLRLRAGLDLADLSRRSGVDVAGVYAAPIAENVAGGCYNWRATNSAPPHRAGGCSTAWSPTFWTPRRAGTDQPEL</sequence>
<evidence type="ECO:0000256" key="8">
    <source>
        <dbReference type="ARBA" id="ARBA00023186"/>
    </source>
</evidence>
<dbReference type="SFLD" id="SFLDF00562">
    <property type="entry name" value="HemN-like__clustered_with_heat"/>
    <property type="match status" value="1"/>
</dbReference>
<dbReference type="InterPro" id="IPR058240">
    <property type="entry name" value="rSAM_sf"/>
</dbReference>
<comment type="caution">
    <text evidence="11">The sequence shown here is derived from an EMBL/GenBank/DDBJ whole genome shotgun (WGS) entry which is preliminary data.</text>
</comment>
<gene>
    <name evidence="11" type="primary">hemW</name>
    <name evidence="11" type="ORF">ACFP90_12800</name>
</gene>
<keyword evidence="5 9" id="KW-0479">Metal-binding</keyword>
<evidence type="ECO:0000256" key="7">
    <source>
        <dbReference type="ARBA" id="ARBA00023014"/>
    </source>
</evidence>
<dbReference type="SFLD" id="SFLDG01065">
    <property type="entry name" value="anaerobic_coproporphyrinogen-I"/>
    <property type="match status" value="1"/>
</dbReference>
<dbReference type="RefSeq" id="WP_380056478.1">
    <property type="nucleotide sequence ID" value="NZ_JBHSWB010000001.1"/>
</dbReference>
<evidence type="ECO:0000256" key="9">
    <source>
        <dbReference type="RuleBase" id="RU364116"/>
    </source>
</evidence>
<evidence type="ECO:0000256" key="2">
    <source>
        <dbReference type="ARBA" id="ARBA00017228"/>
    </source>
</evidence>
<dbReference type="EMBL" id="JBHSWB010000001">
    <property type="protein sequence ID" value="MFC6661123.1"/>
    <property type="molecule type" value="Genomic_DNA"/>
</dbReference>
<evidence type="ECO:0000313" key="12">
    <source>
        <dbReference type="Proteomes" id="UP001596317"/>
    </source>
</evidence>
<comment type="subcellular location">
    <subcellularLocation>
        <location evidence="9">Cytoplasm</location>
    </subcellularLocation>
</comment>
<evidence type="ECO:0000256" key="1">
    <source>
        <dbReference type="ARBA" id="ARBA00006100"/>
    </source>
</evidence>
<evidence type="ECO:0000313" key="11">
    <source>
        <dbReference type="EMBL" id="MFC6661123.1"/>
    </source>
</evidence>
<dbReference type="InterPro" id="IPR034505">
    <property type="entry name" value="Coproporphyrinogen-III_oxidase"/>
</dbReference>
<dbReference type="Pfam" id="PF06969">
    <property type="entry name" value="HemN_C"/>
    <property type="match status" value="1"/>
</dbReference>
<dbReference type="Proteomes" id="UP001596317">
    <property type="component" value="Unassembled WGS sequence"/>
</dbReference>
<evidence type="ECO:0000259" key="10">
    <source>
        <dbReference type="PROSITE" id="PS51918"/>
    </source>
</evidence>
<keyword evidence="3 9" id="KW-0349">Heme</keyword>
<feature type="domain" description="Radical SAM core" evidence="10">
    <location>
        <begin position="15"/>
        <end position="240"/>
    </location>
</feature>
<dbReference type="SUPFAM" id="SSF102114">
    <property type="entry name" value="Radical SAM enzymes"/>
    <property type="match status" value="1"/>
</dbReference>
<dbReference type="CDD" id="cd01335">
    <property type="entry name" value="Radical_SAM"/>
    <property type="match status" value="1"/>
</dbReference>
<keyword evidence="9" id="KW-0004">4Fe-4S</keyword>
<keyword evidence="12" id="KW-1185">Reference proteome</keyword>
<dbReference type="InterPro" id="IPR013785">
    <property type="entry name" value="Aldolase_TIM"/>
</dbReference>
<organism evidence="11 12">
    <name type="scientific">Deinococcus multiflagellatus</name>
    <dbReference type="NCBI Taxonomy" id="1656887"/>
    <lineage>
        <taxon>Bacteria</taxon>
        <taxon>Thermotogati</taxon>
        <taxon>Deinococcota</taxon>
        <taxon>Deinococci</taxon>
        <taxon>Deinococcales</taxon>
        <taxon>Deinococcaceae</taxon>
        <taxon>Deinococcus</taxon>
    </lineage>
</organism>
<accession>A0ABW1ZJX5</accession>
<keyword evidence="7 9" id="KW-0411">Iron-sulfur</keyword>
<keyword evidence="9" id="KW-0963">Cytoplasm</keyword>
<evidence type="ECO:0000256" key="4">
    <source>
        <dbReference type="ARBA" id="ARBA00022691"/>
    </source>
</evidence>
<proteinExistence type="inferred from homology"/>
<evidence type="ECO:0000256" key="6">
    <source>
        <dbReference type="ARBA" id="ARBA00023004"/>
    </source>
</evidence>